<evidence type="ECO:0000256" key="1">
    <source>
        <dbReference type="ARBA" id="ARBA00000448"/>
    </source>
</evidence>
<accession>A0A0N1H7R6</accession>
<dbReference type="GO" id="GO:0008422">
    <property type="term" value="F:beta-glucosidase activity"/>
    <property type="evidence" value="ECO:0007669"/>
    <property type="project" value="UniProtKB-EC"/>
</dbReference>
<keyword evidence="5" id="KW-0378">Hydrolase</keyword>
<dbReference type="InterPro" id="IPR036962">
    <property type="entry name" value="Glyco_hydro_3_N_sf"/>
</dbReference>
<dbReference type="PRINTS" id="PR00133">
    <property type="entry name" value="GLHYDRLASE3"/>
</dbReference>
<name>A0A0N1H7R6_9EURO</name>
<dbReference type="STRING" id="1664694.A0A0N1H7R6"/>
<evidence type="ECO:0000256" key="4">
    <source>
        <dbReference type="ARBA" id="ARBA00012744"/>
    </source>
</evidence>
<dbReference type="PANTHER" id="PTHR42715:SF3">
    <property type="entry name" value="BETA-GLUCOSIDASE B-RELATED"/>
    <property type="match status" value="1"/>
</dbReference>
<dbReference type="InterPro" id="IPR019800">
    <property type="entry name" value="Glyco_hydro_3_AS"/>
</dbReference>
<dbReference type="Proteomes" id="UP000038010">
    <property type="component" value="Unassembled WGS sequence"/>
</dbReference>
<dbReference type="GeneID" id="28733966"/>
<dbReference type="EMBL" id="LFJN01000022">
    <property type="protein sequence ID" value="KPI37717.1"/>
    <property type="molecule type" value="Genomic_DNA"/>
</dbReference>
<keyword evidence="6" id="KW-0325">Glycoprotein</keyword>
<sequence length="370" mass="40070">MADRLKQIALHTMGSIAPQASSLGSIIKELTLEEKVSLLAGKDFWTTNAVPRLGVPSLKVSDGPNGARGEAFKGGVKSACFPACVSLAATFDKGLARHIGKALAEETRTKGATVLLGPTVCPHRDPRGGRNFESFSEDPLLAGELAAEYINGLQAEGVGATIKHYAANESETKRFTIDAEVSARALREIYLKPFEIAVKKSDPWALMTSYNLVNGTHADSNEFLIRKVLREEWGFKGLIMSDWGGVNSTAESLNAGHDLEMPGPASWRTVAKVAEAIKKGKLTEATLNGRVKKVLELLERTGKFDDPTIPEEKAVDKASHRELIRRAGAEGMVLLKNEAMFCLSGWISSSRWLWLAYPKNSLGMAEALPP</sequence>
<dbReference type="UniPathway" id="UPA00696"/>
<dbReference type="EC" id="3.2.1.21" evidence="4"/>
<comment type="catalytic activity">
    <reaction evidence="1">
        <text>Hydrolysis of terminal, non-reducing beta-D-glucosyl residues with release of beta-D-glucose.</text>
        <dbReference type="EC" id="3.2.1.21"/>
    </reaction>
</comment>
<protein>
    <recommendedName>
        <fullName evidence="4">beta-glucosidase</fullName>
        <ecNumber evidence="4">3.2.1.21</ecNumber>
    </recommendedName>
</protein>
<dbReference type="InterPro" id="IPR050288">
    <property type="entry name" value="Cellulose_deg_GH3"/>
</dbReference>
<feature type="domain" description="Glycoside hydrolase family 3 N-terminal" evidence="8">
    <location>
        <begin position="51"/>
        <end position="297"/>
    </location>
</feature>
<keyword evidence="10" id="KW-1185">Reference proteome</keyword>
<dbReference type="AlphaFoldDB" id="A0A0N1H7R6"/>
<evidence type="ECO:0000313" key="10">
    <source>
        <dbReference type="Proteomes" id="UP000038010"/>
    </source>
</evidence>
<dbReference type="PROSITE" id="PS00775">
    <property type="entry name" value="GLYCOSYL_HYDROL_F3"/>
    <property type="match status" value="1"/>
</dbReference>
<gene>
    <name evidence="9" type="ORF">AB675_214</name>
</gene>
<dbReference type="SUPFAM" id="SSF51445">
    <property type="entry name" value="(Trans)glycosidases"/>
    <property type="match status" value="1"/>
</dbReference>
<dbReference type="RefSeq" id="XP_017997680.1">
    <property type="nucleotide sequence ID" value="XM_018142097.1"/>
</dbReference>
<dbReference type="InterPro" id="IPR001764">
    <property type="entry name" value="Glyco_hydro_3_N"/>
</dbReference>
<reference evidence="9 10" key="1">
    <citation type="submission" date="2015-06" db="EMBL/GenBank/DDBJ databases">
        <title>Draft genome of the ant-associated black yeast Phialophora attae CBS 131958.</title>
        <authorList>
            <person name="Moreno L.F."/>
            <person name="Stielow B.J."/>
            <person name="de Hoog S."/>
            <person name="Vicente V.A."/>
            <person name="Weiss V.A."/>
            <person name="de Vries M."/>
            <person name="Cruz L.M."/>
            <person name="Souza E.M."/>
        </authorList>
    </citation>
    <scope>NUCLEOTIDE SEQUENCE [LARGE SCALE GENOMIC DNA]</scope>
    <source>
        <strain evidence="9 10">CBS 131958</strain>
    </source>
</reference>
<dbReference type="Pfam" id="PF00933">
    <property type="entry name" value="Glyco_hydro_3"/>
    <property type="match status" value="1"/>
</dbReference>
<dbReference type="OrthoDB" id="47059at2759"/>
<evidence type="ECO:0000256" key="3">
    <source>
        <dbReference type="ARBA" id="ARBA00005336"/>
    </source>
</evidence>
<dbReference type="VEuPathDB" id="FungiDB:AB675_214"/>
<dbReference type="GO" id="GO:0030245">
    <property type="term" value="P:cellulose catabolic process"/>
    <property type="evidence" value="ECO:0007669"/>
    <property type="project" value="UniProtKB-UniPathway"/>
</dbReference>
<evidence type="ECO:0000313" key="9">
    <source>
        <dbReference type="EMBL" id="KPI37717.1"/>
    </source>
</evidence>
<comment type="pathway">
    <text evidence="2">Glycan metabolism; cellulose degradation.</text>
</comment>
<keyword evidence="7" id="KW-0326">Glycosidase</keyword>
<evidence type="ECO:0000256" key="7">
    <source>
        <dbReference type="ARBA" id="ARBA00023295"/>
    </source>
</evidence>
<dbReference type="Gene3D" id="3.20.20.300">
    <property type="entry name" value="Glycoside hydrolase, family 3, N-terminal domain"/>
    <property type="match status" value="1"/>
</dbReference>
<comment type="similarity">
    <text evidence="3">Belongs to the glycosyl hydrolase 3 family.</text>
</comment>
<organism evidence="9 10">
    <name type="scientific">Cyphellophora attinorum</name>
    <dbReference type="NCBI Taxonomy" id="1664694"/>
    <lineage>
        <taxon>Eukaryota</taxon>
        <taxon>Fungi</taxon>
        <taxon>Dikarya</taxon>
        <taxon>Ascomycota</taxon>
        <taxon>Pezizomycotina</taxon>
        <taxon>Eurotiomycetes</taxon>
        <taxon>Chaetothyriomycetidae</taxon>
        <taxon>Chaetothyriales</taxon>
        <taxon>Cyphellophoraceae</taxon>
        <taxon>Cyphellophora</taxon>
    </lineage>
</organism>
<evidence type="ECO:0000256" key="2">
    <source>
        <dbReference type="ARBA" id="ARBA00004987"/>
    </source>
</evidence>
<evidence type="ECO:0000256" key="6">
    <source>
        <dbReference type="ARBA" id="ARBA00023180"/>
    </source>
</evidence>
<comment type="caution">
    <text evidence="9">The sequence shown here is derived from an EMBL/GenBank/DDBJ whole genome shotgun (WGS) entry which is preliminary data.</text>
</comment>
<dbReference type="PANTHER" id="PTHR42715">
    <property type="entry name" value="BETA-GLUCOSIDASE"/>
    <property type="match status" value="1"/>
</dbReference>
<dbReference type="InterPro" id="IPR017853">
    <property type="entry name" value="GH"/>
</dbReference>
<evidence type="ECO:0000259" key="8">
    <source>
        <dbReference type="Pfam" id="PF00933"/>
    </source>
</evidence>
<evidence type="ECO:0000256" key="5">
    <source>
        <dbReference type="ARBA" id="ARBA00022801"/>
    </source>
</evidence>
<proteinExistence type="inferred from homology"/>